<comment type="function">
    <text evidence="9">Essential subunit of the Sec protein translocation channel SecYEG. Clamps together the 2 halves of SecY. May contact the channel plug during translocation.</text>
</comment>
<dbReference type="PRINTS" id="PR01650">
    <property type="entry name" value="SECETRNLCASE"/>
</dbReference>
<keyword evidence="7 9" id="KW-0811">Translocation</keyword>
<reference evidence="10 11" key="1">
    <citation type="submission" date="2019-12" db="EMBL/GenBank/DDBJ databases">
        <title>Comparative genomics gives insights into the taxonomy of the Azoarcus-Aromatoleum group and reveals separate origins of nif in the plant-associated Azoarcus and non-plant-associated Aromatoleum sub-groups.</title>
        <authorList>
            <person name="Lafos M."/>
            <person name="Maluk M."/>
            <person name="Batista M."/>
            <person name="Junghare M."/>
            <person name="Carmona M."/>
            <person name="Faoro H."/>
            <person name="Cruz L.M."/>
            <person name="Battistoni F."/>
            <person name="De Souza E."/>
            <person name="Pedrosa F."/>
            <person name="Chen W.-M."/>
            <person name="Poole P.S."/>
            <person name="Dixon R.A."/>
            <person name="James E.K."/>
        </authorList>
    </citation>
    <scope>NUCLEOTIDE SEQUENCE [LARGE SCALE GENOMIC DNA]</scope>
    <source>
        <strain evidence="10 11">PbN1</strain>
    </source>
</reference>
<feature type="transmembrane region" description="Helical" evidence="9">
    <location>
        <begin position="7"/>
        <end position="24"/>
    </location>
</feature>
<keyword evidence="5 9" id="KW-0653">Protein transport</keyword>
<comment type="caution">
    <text evidence="10">The sequence shown here is derived from an EMBL/GenBank/DDBJ whole genome shotgun (WGS) entry which is preliminary data.</text>
</comment>
<keyword evidence="2 9" id="KW-0813">Transport</keyword>
<keyword evidence="6 9" id="KW-1133">Transmembrane helix</keyword>
<dbReference type="InterPro" id="IPR001901">
    <property type="entry name" value="Translocase_SecE/Sec61-g"/>
</dbReference>
<dbReference type="PANTHER" id="PTHR33910">
    <property type="entry name" value="PROTEIN TRANSLOCASE SUBUNIT SECE"/>
    <property type="match status" value="1"/>
</dbReference>
<dbReference type="Proteomes" id="UP000633943">
    <property type="component" value="Unassembled WGS sequence"/>
</dbReference>
<dbReference type="Pfam" id="PF00584">
    <property type="entry name" value="SecE"/>
    <property type="match status" value="1"/>
</dbReference>
<keyword evidence="8 9" id="KW-0472">Membrane</keyword>
<dbReference type="NCBIfam" id="NF004371">
    <property type="entry name" value="PRK05740.1-1"/>
    <property type="match status" value="1"/>
</dbReference>
<evidence type="ECO:0000256" key="1">
    <source>
        <dbReference type="ARBA" id="ARBA00004370"/>
    </source>
</evidence>
<evidence type="ECO:0000256" key="2">
    <source>
        <dbReference type="ARBA" id="ARBA00022448"/>
    </source>
</evidence>
<comment type="similarity">
    <text evidence="9">Belongs to the SecE/SEC61-gamma family.</text>
</comment>
<evidence type="ECO:0000256" key="5">
    <source>
        <dbReference type="ARBA" id="ARBA00022927"/>
    </source>
</evidence>
<name>A0ABX1NSJ0_9RHOO</name>
<comment type="caution">
    <text evidence="9">Lacks conserved residue(s) required for the propagation of feature annotation.</text>
</comment>
<evidence type="ECO:0000313" key="11">
    <source>
        <dbReference type="Proteomes" id="UP000633943"/>
    </source>
</evidence>
<comment type="subunit">
    <text evidence="9">Component of the Sec protein translocase complex. Heterotrimer consisting of SecY, SecE and SecG subunits. The heterotrimers can form oligomers, although 1 heterotrimer is thought to be able to translocate proteins. Interacts with the ribosome. Interacts with SecDF, and other proteins may be involved. Interacts with SecA.</text>
</comment>
<dbReference type="RefSeq" id="WP_011237960.1">
    <property type="nucleotide sequence ID" value="NZ_CP059467.1"/>
</dbReference>
<evidence type="ECO:0000313" key="10">
    <source>
        <dbReference type="EMBL" id="NMG14980.1"/>
    </source>
</evidence>
<keyword evidence="11" id="KW-1185">Reference proteome</keyword>
<dbReference type="EMBL" id="WTVP01000009">
    <property type="protein sequence ID" value="NMG14980.1"/>
    <property type="molecule type" value="Genomic_DNA"/>
</dbReference>
<accession>A0ABX1NSJ0</accession>
<keyword evidence="4 9" id="KW-0812">Transmembrane</keyword>
<dbReference type="PANTHER" id="PTHR33910:SF1">
    <property type="entry name" value="PROTEIN TRANSLOCASE SUBUNIT SECE"/>
    <property type="match status" value="1"/>
</dbReference>
<protein>
    <recommendedName>
        <fullName evidence="9">Protein translocase subunit SecE</fullName>
    </recommendedName>
</protein>
<keyword evidence="3 9" id="KW-1003">Cell membrane</keyword>
<organism evidence="10 11">
    <name type="scientific">Aromatoleum bremense</name>
    <dbReference type="NCBI Taxonomy" id="76115"/>
    <lineage>
        <taxon>Bacteria</taxon>
        <taxon>Pseudomonadati</taxon>
        <taxon>Pseudomonadota</taxon>
        <taxon>Betaproteobacteria</taxon>
        <taxon>Rhodocyclales</taxon>
        <taxon>Rhodocyclaceae</taxon>
        <taxon>Aromatoleum</taxon>
    </lineage>
</organism>
<feature type="transmembrane region" description="Helical" evidence="9">
    <location>
        <begin position="78"/>
        <end position="98"/>
    </location>
</feature>
<evidence type="ECO:0000256" key="3">
    <source>
        <dbReference type="ARBA" id="ARBA00022475"/>
    </source>
</evidence>
<evidence type="ECO:0000256" key="8">
    <source>
        <dbReference type="ARBA" id="ARBA00023136"/>
    </source>
</evidence>
<dbReference type="InterPro" id="IPR038379">
    <property type="entry name" value="SecE_sf"/>
</dbReference>
<evidence type="ECO:0000256" key="7">
    <source>
        <dbReference type="ARBA" id="ARBA00023010"/>
    </source>
</evidence>
<proteinExistence type="inferred from homology"/>
<dbReference type="Gene3D" id="1.20.5.1030">
    <property type="entry name" value="Preprotein translocase secy subunit"/>
    <property type="match status" value="1"/>
</dbReference>
<gene>
    <name evidence="9 10" type="primary">secE</name>
    <name evidence="10" type="ORF">GPA24_05345</name>
</gene>
<evidence type="ECO:0000256" key="9">
    <source>
        <dbReference type="HAMAP-Rule" id="MF_00422"/>
    </source>
</evidence>
<dbReference type="NCBIfam" id="TIGR00964">
    <property type="entry name" value="secE_bact"/>
    <property type="match status" value="1"/>
</dbReference>
<evidence type="ECO:0000256" key="4">
    <source>
        <dbReference type="ARBA" id="ARBA00022692"/>
    </source>
</evidence>
<dbReference type="HAMAP" id="MF_00422">
    <property type="entry name" value="SecE"/>
    <property type="match status" value="1"/>
</dbReference>
<comment type="subcellular location">
    <subcellularLocation>
        <location evidence="1">Membrane</location>
    </subcellularLocation>
</comment>
<sequence>MADKLKVALALALIAAGVVGFYLLSEQALVLRVLSVLAGVAAGVAVAWQSEPGRRFVAFARESITETKKVVWPSRKETVQTTGLVFAFVVVMAVFLWVTDKSLEWVLYDLILGWK</sequence>
<dbReference type="InterPro" id="IPR005807">
    <property type="entry name" value="SecE_bac"/>
</dbReference>
<evidence type="ECO:0000256" key="6">
    <source>
        <dbReference type="ARBA" id="ARBA00022989"/>
    </source>
</evidence>
<feature type="transmembrane region" description="Helical" evidence="9">
    <location>
        <begin position="30"/>
        <end position="48"/>
    </location>
</feature>